<dbReference type="InterPro" id="IPR027417">
    <property type="entry name" value="P-loop_NTPase"/>
</dbReference>
<comment type="caution">
    <text evidence="7">Lacks conserved residue(s) required for the propagation of feature annotation.</text>
</comment>
<dbReference type="OrthoDB" id="9805918at2"/>
<evidence type="ECO:0000256" key="5">
    <source>
        <dbReference type="ARBA" id="ARBA00022958"/>
    </source>
</evidence>
<dbReference type="PROSITE" id="PS51709">
    <property type="entry name" value="G_TRME"/>
    <property type="match status" value="1"/>
</dbReference>
<dbReference type="InterPro" id="IPR005225">
    <property type="entry name" value="Small_GTP-bd"/>
</dbReference>
<keyword evidence="11" id="KW-1185">Reference proteome</keyword>
<dbReference type="InterPro" id="IPR027368">
    <property type="entry name" value="MnmE_dom2"/>
</dbReference>
<evidence type="ECO:0000256" key="4">
    <source>
        <dbReference type="ARBA" id="ARBA00022842"/>
    </source>
</evidence>
<reference evidence="11" key="1">
    <citation type="submission" date="2015-04" db="EMBL/GenBank/DDBJ databases">
        <authorList>
            <person name="Mushtaq Mamoona"/>
        </authorList>
    </citation>
    <scope>NUCLEOTIDE SEQUENCE [LARGE SCALE GENOMIC DNA]</scope>
    <source>
        <strain evidence="11">AN4859/03</strain>
    </source>
</reference>
<dbReference type="SUPFAM" id="SSF52540">
    <property type="entry name" value="P-loop containing nucleoside triphosphate hydrolases"/>
    <property type="match status" value="1"/>
</dbReference>
<organism evidence="10 11">
    <name type="scientific">Brachyspira suanatina</name>
    <dbReference type="NCBI Taxonomy" id="381802"/>
    <lineage>
        <taxon>Bacteria</taxon>
        <taxon>Pseudomonadati</taxon>
        <taxon>Spirochaetota</taxon>
        <taxon>Spirochaetia</taxon>
        <taxon>Brachyspirales</taxon>
        <taxon>Brachyspiraceae</taxon>
        <taxon>Brachyspira</taxon>
    </lineage>
</organism>
<accession>A0A0G4K6M4</accession>
<dbReference type="InterPro" id="IPR027266">
    <property type="entry name" value="TrmE/GcvT-like"/>
</dbReference>
<keyword evidence="7 10" id="KW-0378">Hydrolase</keyword>
<dbReference type="Proteomes" id="UP000043763">
    <property type="component" value="Unassembled WGS sequence"/>
</dbReference>
<feature type="binding site" evidence="7">
    <location>
        <position position="464"/>
    </location>
    <ligand>
        <name>(6S)-5-formyl-5,6,7,8-tetrahydrofolate</name>
        <dbReference type="ChEBI" id="CHEBI:57457"/>
    </ligand>
</feature>
<comment type="cofactor">
    <cofactor evidence="7">
        <name>K(+)</name>
        <dbReference type="ChEBI" id="CHEBI:29103"/>
    </cofactor>
    <text evidence="7">Binds 1 potassium ion per subunit.</text>
</comment>
<dbReference type="GO" id="GO:0030488">
    <property type="term" value="P:tRNA methylation"/>
    <property type="evidence" value="ECO:0007669"/>
    <property type="project" value="TreeGrafter"/>
</dbReference>
<keyword evidence="5 7" id="KW-0630">Potassium</keyword>
<keyword evidence="2 7" id="KW-0819">tRNA processing</keyword>
<evidence type="ECO:0000256" key="8">
    <source>
        <dbReference type="RuleBase" id="RU003313"/>
    </source>
</evidence>
<dbReference type="GO" id="GO:0003924">
    <property type="term" value="F:GTPase activity"/>
    <property type="evidence" value="ECO:0007669"/>
    <property type="project" value="UniProtKB-UniRule"/>
</dbReference>
<dbReference type="CDD" id="cd04164">
    <property type="entry name" value="trmE"/>
    <property type="match status" value="1"/>
</dbReference>
<gene>
    <name evidence="7 10" type="primary">mnmE</name>
    <name evidence="7" type="synonym">trmE</name>
    <name evidence="10" type="ORF">BRSU_1318</name>
</gene>
<dbReference type="InterPro" id="IPR004520">
    <property type="entry name" value="GTPase_MnmE"/>
</dbReference>
<keyword evidence="4 7" id="KW-0460">Magnesium</keyword>
<dbReference type="GO" id="GO:0005525">
    <property type="term" value="F:GTP binding"/>
    <property type="evidence" value="ECO:0007669"/>
    <property type="project" value="UniProtKB-UniRule"/>
</dbReference>
<dbReference type="InterPro" id="IPR025867">
    <property type="entry name" value="MnmE_helical"/>
</dbReference>
<dbReference type="AlphaFoldDB" id="A0A0G4K6M4"/>
<keyword evidence="7" id="KW-0479">Metal-binding</keyword>
<name>A0A0G4K6M4_9SPIR</name>
<dbReference type="GO" id="GO:0005737">
    <property type="term" value="C:cytoplasm"/>
    <property type="evidence" value="ECO:0007669"/>
    <property type="project" value="UniProtKB-SubCell"/>
</dbReference>
<dbReference type="InterPro" id="IPR031168">
    <property type="entry name" value="G_TrmE"/>
</dbReference>
<feature type="binding site" evidence="7">
    <location>
        <position position="241"/>
    </location>
    <ligand>
        <name>Mg(2+)</name>
        <dbReference type="ChEBI" id="CHEBI:18420"/>
    </ligand>
</feature>
<feature type="binding site" evidence="7">
    <location>
        <position position="261"/>
    </location>
    <ligand>
        <name>K(+)</name>
        <dbReference type="ChEBI" id="CHEBI:29103"/>
    </ligand>
</feature>
<feature type="binding site" evidence="7">
    <location>
        <position position="92"/>
    </location>
    <ligand>
        <name>(6S)-5-formyl-5,6,7,8-tetrahydrofolate</name>
        <dbReference type="ChEBI" id="CHEBI:57457"/>
    </ligand>
</feature>
<sequence>MNEYDIKDTIAALSTPYSKSALAIIRMSGSKALEIASKICFYANNENKNINNFEHRKSYYALIKDENNIPVDEVIVLSSLSPNTFTSEDTIEFISHGSIVVIDALMNLLIRNGARAANRGEFTYRAYINGRIGISEAEAIHDLIDSNNKLMAEASIYKMRGRLTREIDKLRENIKNSLMLVYGELDFPEDETENFSYDKLIENFEIIKRDIENILSNSKRVENLINGIKVAILGRVNAGKSSIFNMILDRERAIVSNIAGTTRDFLSENIYIENIPFYLMDTAGFHKKADNDIELEGIERAKKCACESDIILAVFDGSDIANEDDINLIEFLNTLDNKNIIYILNKSDEDKKFNKEIVSANIINISTKTKSGKDELISALKNYVSDSDMDIFNKETYVNNRERGYLESGLKQIDICIKKSLESYSLDEVAEEMNILNNILGNVSGKVDAEEVINEIFANFCIGK</sequence>
<feature type="binding site" evidence="7">
    <location>
        <position position="258"/>
    </location>
    <ligand>
        <name>K(+)</name>
        <dbReference type="ChEBI" id="CHEBI:29103"/>
    </ligand>
</feature>
<evidence type="ECO:0000256" key="3">
    <source>
        <dbReference type="ARBA" id="ARBA00022741"/>
    </source>
</evidence>
<dbReference type="InterPro" id="IPR018948">
    <property type="entry name" value="GTP-bd_TrmE_N"/>
</dbReference>
<dbReference type="EC" id="3.6.-.-" evidence="7"/>
<evidence type="ECO:0000256" key="6">
    <source>
        <dbReference type="ARBA" id="ARBA00023134"/>
    </source>
</evidence>
<feature type="binding site" evidence="7">
    <location>
        <position position="262"/>
    </location>
    <ligand>
        <name>Mg(2+)</name>
        <dbReference type="ChEBI" id="CHEBI:18420"/>
    </ligand>
</feature>
<protein>
    <recommendedName>
        <fullName evidence="7">tRNA modification GTPase MnmE</fullName>
        <ecNumber evidence="7">3.6.-.-</ecNumber>
    </recommendedName>
</protein>
<feature type="binding site" evidence="7">
    <location>
        <position position="237"/>
    </location>
    <ligand>
        <name>K(+)</name>
        <dbReference type="ChEBI" id="CHEBI:29103"/>
    </ligand>
</feature>
<dbReference type="Pfam" id="PF12631">
    <property type="entry name" value="MnmE_helical"/>
    <property type="match status" value="1"/>
</dbReference>
<dbReference type="HAMAP" id="MF_00379">
    <property type="entry name" value="GTPase_MnmE"/>
    <property type="match status" value="1"/>
</dbReference>
<feature type="domain" description="TrmE-type G" evidence="9">
    <location>
        <begin position="227"/>
        <end position="385"/>
    </location>
</feature>
<keyword evidence="3 7" id="KW-0547">Nucleotide-binding</keyword>
<evidence type="ECO:0000313" key="10">
    <source>
        <dbReference type="EMBL" id="CRF33241.1"/>
    </source>
</evidence>
<dbReference type="CDD" id="cd14858">
    <property type="entry name" value="TrmE_N"/>
    <property type="match status" value="1"/>
</dbReference>
<feature type="binding site" evidence="7">
    <location>
        <position position="26"/>
    </location>
    <ligand>
        <name>(6S)-5-formyl-5,6,7,8-tetrahydrofolate</name>
        <dbReference type="ChEBI" id="CHEBI:57457"/>
    </ligand>
</feature>
<evidence type="ECO:0000256" key="1">
    <source>
        <dbReference type="ARBA" id="ARBA00011043"/>
    </source>
</evidence>
<feature type="binding site" evidence="7">
    <location>
        <begin position="237"/>
        <end position="242"/>
    </location>
    <ligand>
        <name>GTP</name>
        <dbReference type="ChEBI" id="CHEBI:37565"/>
    </ligand>
</feature>
<dbReference type="NCBIfam" id="TIGR00450">
    <property type="entry name" value="mnmE_trmE_thdF"/>
    <property type="match status" value="1"/>
</dbReference>
<comment type="similarity">
    <text evidence="1 7 8">Belongs to the TRAFAC class TrmE-Era-EngA-EngB-Septin-like GTPase superfamily. TrmE GTPase family.</text>
</comment>
<keyword evidence="6 7" id="KW-0342">GTP-binding</keyword>
<comment type="subunit">
    <text evidence="7">Homodimer. Heterotetramer of two MnmE and two MnmG subunits.</text>
</comment>
<dbReference type="Pfam" id="PF10396">
    <property type="entry name" value="TrmE_N"/>
    <property type="match status" value="1"/>
</dbReference>
<dbReference type="Gene3D" id="3.40.50.300">
    <property type="entry name" value="P-loop containing nucleotide triphosphate hydrolases"/>
    <property type="match status" value="1"/>
</dbReference>
<feature type="binding site" evidence="7">
    <location>
        <begin position="281"/>
        <end position="284"/>
    </location>
    <ligand>
        <name>GTP</name>
        <dbReference type="ChEBI" id="CHEBI:37565"/>
    </ligand>
</feature>
<feature type="binding site" evidence="7">
    <location>
        <position position="256"/>
    </location>
    <ligand>
        <name>K(+)</name>
        <dbReference type="ChEBI" id="CHEBI:29103"/>
    </ligand>
</feature>
<comment type="function">
    <text evidence="7">Exhibits a very high intrinsic GTPase hydrolysis rate. Involved in the addition of a carboxymethylaminomethyl (cmnm) group at the wobble position (U34) of certain tRNAs, forming tRNA-cmnm(5)s(2)U34.</text>
</comment>
<dbReference type="EMBL" id="CVLB01000001">
    <property type="protein sequence ID" value="CRF33241.1"/>
    <property type="molecule type" value="Genomic_DNA"/>
</dbReference>
<evidence type="ECO:0000256" key="2">
    <source>
        <dbReference type="ARBA" id="ARBA00022694"/>
    </source>
</evidence>
<comment type="subcellular location">
    <subcellularLocation>
        <location evidence="7">Cytoplasm</location>
    </subcellularLocation>
</comment>
<dbReference type="PANTHER" id="PTHR42714">
    <property type="entry name" value="TRNA MODIFICATION GTPASE GTPBP3"/>
    <property type="match status" value="1"/>
</dbReference>
<evidence type="ECO:0000259" key="9">
    <source>
        <dbReference type="PROSITE" id="PS51709"/>
    </source>
</evidence>
<dbReference type="Gene3D" id="3.30.1360.120">
    <property type="entry name" value="Probable tRNA modification gtpase trme, domain 1"/>
    <property type="match status" value="1"/>
</dbReference>
<dbReference type="NCBIfam" id="TIGR00231">
    <property type="entry name" value="small_GTP"/>
    <property type="match status" value="1"/>
</dbReference>
<dbReference type="Gene3D" id="1.20.120.430">
    <property type="entry name" value="tRNA modification GTPase MnmE domain 2"/>
    <property type="match status" value="1"/>
</dbReference>
<evidence type="ECO:0000256" key="7">
    <source>
        <dbReference type="HAMAP-Rule" id="MF_00379"/>
    </source>
</evidence>
<keyword evidence="7" id="KW-0963">Cytoplasm</keyword>
<evidence type="ECO:0000313" key="11">
    <source>
        <dbReference type="Proteomes" id="UP000043763"/>
    </source>
</evidence>
<feature type="binding site" evidence="7">
    <location>
        <position position="131"/>
    </location>
    <ligand>
        <name>(6S)-5-formyl-5,6,7,8-tetrahydrofolate</name>
        <dbReference type="ChEBI" id="CHEBI:57457"/>
    </ligand>
</feature>
<dbReference type="Pfam" id="PF01926">
    <property type="entry name" value="MMR_HSR1"/>
    <property type="match status" value="1"/>
</dbReference>
<dbReference type="PANTHER" id="PTHR42714:SF2">
    <property type="entry name" value="TRNA MODIFICATION GTPASE GTPBP3, MITOCHONDRIAL"/>
    <property type="match status" value="1"/>
</dbReference>
<dbReference type="InterPro" id="IPR006073">
    <property type="entry name" value="GTP-bd"/>
</dbReference>
<dbReference type="GO" id="GO:0046872">
    <property type="term" value="F:metal ion binding"/>
    <property type="evidence" value="ECO:0007669"/>
    <property type="project" value="UniProtKB-KW"/>
</dbReference>
<dbReference type="GO" id="GO:0002098">
    <property type="term" value="P:tRNA wobble uridine modification"/>
    <property type="evidence" value="ECO:0007669"/>
    <property type="project" value="TreeGrafter"/>
</dbReference>
<dbReference type="RefSeq" id="WP_048594449.1">
    <property type="nucleotide sequence ID" value="NZ_CVLB01000001.1"/>
</dbReference>
<proteinExistence type="inferred from homology"/>
<feature type="binding site" evidence="7">
    <location>
        <begin position="256"/>
        <end position="262"/>
    </location>
    <ligand>
        <name>GTP</name>
        <dbReference type="ChEBI" id="CHEBI:37565"/>
    </ligand>
</feature>